<dbReference type="RefSeq" id="XP_022434330.1">
    <property type="nucleotide sequence ID" value="XM_022578622.1"/>
</dbReference>
<reference evidence="3" key="1">
    <citation type="submission" date="2025-08" db="UniProtKB">
        <authorList>
            <consortium name="RefSeq"/>
        </authorList>
    </citation>
    <scope>IDENTIFICATION</scope>
    <source>
        <tissue evidence="3">Blood</tissue>
    </source>
</reference>
<accession>A0A2Y9NJV3</accession>
<feature type="region of interest" description="Disordered" evidence="1">
    <location>
        <begin position="282"/>
        <end position="303"/>
    </location>
</feature>
<name>A0A2Y9NJV3_DELLE</name>
<keyword evidence="2" id="KW-1185">Reference proteome</keyword>
<organism evidence="2 3">
    <name type="scientific">Delphinapterus leucas</name>
    <name type="common">Beluga whale</name>
    <dbReference type="NCBI Taxonomy" id="9749"/>
    <lineage>
        <taxon>Eukaryota</taxon>
        <taxon>Metazoa</taxon>
        <taxon>Chordata</taxon>
        <taxon>Craniata</taxon>
        <taxon>Vertebrata</taxon>
        <taxon>Euteleostomi</taxon>
        <taxon>Mammalia</taxon>
        <taxon>Eutheria</taxon>
        <taxon>Laurasiatheria</taxon>
        <taxon>Artiodactyla</taxon>
        <taxon>Whippomorpha</taxon>
        <taxon>Cetacea</taxon>
        <taxon>Odontoceti</taxon>
        <taxon>Monodontidae</taxon>
        <taxon>Delphinapterus</taxon>
    </lineage>
</organism>
<feature type="region of interest" description="Disordered" evidence="1">
    <location>
        <begin position="220"/>
        <end position="258"/>
    </location>
</feature>
<proteinExistence type="predicted"/>
<dbReference type="InParanoid" id="A0A2Y9NJV3"/>
<dbReference type="AlphaFoldDB" id="A0A2Y9NJV3"/>
<sequence>MPKPRVLQTHTVTPPRAPGRGPCGVGLTSGVQAAETPPLLPEPHPGVPPPKIPELLPSVYRTEEPTVTCQPPPDVHTCAHRPGTHMPSTDKRNSSQTIQINHTDSAHYENSMHVSTCTHSACPAGTFMQTHGHLQLPHLRNCAHVHTHSRAGTSSGTLVHTQGHMGTRTVVRGHVLRHAHVCTDIQPHTLHTHTHHLQACAVCLIANTWAAVGSGLSQPFEAARPGGRPPSPSLQSGNEVRGLSRAGPIGQAGGKRGRVRGSLAGAGLACVQGLLGAGCGSQAQPRHPRLLSSGMDVEAVGRA</sequence>
<gene>
    <name evidence="3" type="primary">LOC111177173</name>
</gene>
<dbReference type="Proteomes" id="UP000248483">
    <property type="component" value="Unplaced"/>
</dbReference>
<feature type="region of interest" description="Disordered" evidence="1">
    <location>
        <begin position="1"/>
        <end position="22"/>
    </location>
</feature>
<dbReference type="KEGG" id="dle:111177173"/>
<evidence type="ECO:0000313" key="3">
    <source>
        <dbReference type="RefSeq" id="XP_022434330.1"/>
    </source>
</evidence>
<dbReference type="GeneID" id="111177173"/>
<evidence type="ECO:0000313" key="2">
    <source>
        <dbReference type="Proteomes" id="UP000248483"/>
    </source>
</evidence>
<protein>
    <submittedName>
        <fullName evidence="3">Uncharacterized protein LOC111177173</fullName>
    </submittedName>
</protein>
<evidence type="ECO:0000256" key="1">
    <source>
        <dbReference type="SAM" id="MobiDB-lite"/>
    </source>
</evidence>